<feature type="transmembrane region" description="Helical" evidence="6">
    <location>
        <begin position="20"/>
        <end position="41"/>
    </location>
</feature>
<proteinExistence type="predicted"/>
<evidence type="ECO:0000256" key="1">
    <source>
        <dbReference type="ARBA" id="ARBA00004651"/>
    </source>
</evidence>
<keyword evidence="3 6" id="KW-0812">Transmembrane</keyword>
<feature type="transmembrane region" description="Helical" evidence="6">
    <location>
        <begin position="382"/>
        <end position="405"/>
    </location>
</feature>
<evidence type="ECO:0000256" key="4">
    <source>
        <dbReference type="ARBA" id="ARBA00022989"/>
    </source>
</evidence>
<dbReference type="InterPro" id="IPR025857">
    <property type="entry name" value="MacB_PCD"/>
</dbReference>
<comment type="subcellular location">
    <subcellularLocation>
        <location evidence="1">Cell membrane</location>
        <topology evidence="1">Multi-pass membrane protein</topology>
    </subcellularLocation>
</comment>
<feature type="domain" description="MacB-like periplasmic core" evidence="8">
    <location>
        <begin position="21"/>
        <end position="237"/>
    </location>
</feature>
<dbReference type="PANTHER" id="PTHR30572">
    <property type="entry name" value="MEMBRANE COMPONENT OF TRANSPORTER-RELATED"/>
    <property type="match status" value="1"/>
</dbReference>
<name>A0ABR7Y7K0_9SPHI</name>
<feature type="transmembrane region" description="Helical" evidence="6">
    <location>
        <begin position="426"/>
        <end position="451"/>
    </location>
</feature>
<accession>A0ABR7Y7K0</accession>
<feature type="transmembrane region" description="Helical" evidence="6">
    <location>
        <begin position="674"/>
        <end position="697"/>
    </location>
</feature>
<evidence type="ECO:0000259" key="7">
    <source>
        <dbReference type="Pfam" id="PF02687"/>
    </source>
</evidence>
<protein>
    <submittedName>
        <fullName evidence="9">ABC transporter permease</fullName>
    </submittedName>
</protein>
<keyword evidence="4 6" id="KW-1133">Transmembrane helix</keyword>
<dbReference type="EMBL" id="JACNYK010000005">
    <property type="protein sequence ID" value="MBD1427213.1"/>
    <property type="molecule type" value="Genomic_DNA"/>
</dbReference>
<evidence type="ECO:0000256" key="6">
    <source>
        <dbReference type="SAM" id="Phobius"/>
    </source>
</evidence>
<feature type="transmembrane region" description="Helical" evidence="6">
    <location>
        <begin position="292"/>
        <end position="314"/>
    </location>
</feature>
<comment type="caution">
    <text evidence="9">The sequence shown here is derived from an EMBL/GenBank/DDBJ whole genome shotgun (WGS) entry which is preliminary data.</text>
</comment>
<feature type="transmembrane region" description="Helical" evidence="6">
    <location>
        <begin position="758"/>
        <end position="777"/>
    </location>
</feature>
<dbReference type="InterPro" id="IPR003838">
    <property type="entry name" value="ABC3_permease_C"/>
</dbReference>
<keyword evidence="2" id="KW-1003">Cell membrane</keyword>
<keyword evidence="10" id="KW-1185">Reference proteome</keyword>
<dbReference type="PANTHER" id="PTHR30572:SF18">
    <property type="entry name" value="ABC-TYPE MACROLIDE FAMILY EXPORT SYSTEM PERMEASE COMPONENT 2"/>
    <property type="match status" value="1"/>
</dbReference>
<sequence>MIRNYIKIAWRNIIRHRSFALLNIAGLAVGLAASILILSWVQHERSFDSFHENGKQIYRVLSKLDGEDFTAAIAPPPLLPELKEKMPEVVDFTRITLPRTHYFEYDEKRFEEKAVFYADTNFFDVFSFQLIAGDLSNVLQRPDGVVITERAARKYFDQQDPVGKVLKMDQARPLTVTAVMADIPSNSHLQIDFLIPFDFLNKSDYLYPGNSPDDWGDFKHYSYIQFQPDVAADPVKRQKLEEHINTIYRAHANSALQKTSFLLQPLKDIHLHSQNLQVDLADHGNHQYVDTMFFVSIFILLVACINFMNLATARSARRAKEVGLRKVVGAHRAQLVIQFLSEALLIAYLSFFLAIGLAWIALPLFNQLANNSFHTIFFQVDFLLMALAIATLTGLLAGIYPAIYLSGFAPVKVLKGIFSTARNGNLLFRNTLVVLQFVISITLLVGTFVAYQQLNYLKNRNLGFDQSGLLYIPMVGDIWGQQQAYRNALRSNPLTANFTVTDDVPTNLRSGTIDYYFDGKTPNSSLILPMMDVDEHFFEVFDMQMIAGRSFSPQFGSDSSNFVVNETLTKVMGVSPEEAIGKPFILWSKKGTIIGVVKDFNFKPASQAIEPLVMQYNDWGGMVVVKAQIAQLDATLRLLEKVHAKFNPNFPFSYGFVDQDLEKLYHGEERLSNLFNFFAVLAIFVSCLGLYGLSSFIAERRTKEIGIRKILGSSTGRIFYLLSKSFLILVAIAIGIALPLSWYAGNAWLASFAYRINMHWSIFILAAIVAISTAMVTTSYQAWKAARANPVDSLRNE</sequence>
<feature type="transmembrane region" description="Helical" evidence="6">
    <location>
        <begin position="718"/>
        <end position="738"/>
    </location>
</feature>
<dbReference type="RefSeq" id="WP_190310357.1">
    <property type="nucleotide sequence ID" value="NZ_JACNYK010000005.1"/>
</dbReference>
<evidence type="ECO:0000256" key="3">
    <source>
        <dbReference type="ARBA" id="ARBA00022692"/>
    </source>
</evidence>
<evidence type="ECO:0000259" key="8">
    <source>
        <dbReference type="Pfam" id="PF12704"/>
    </source>
</evidence>
<evidence type="ECO:0000313" key="10">
    <source>
        <dbReference type="Proteomes" id="UP000606494"/>
    </source>
</evidence>
<organism evidence="9 10">
    <name type="scientific">Sphingobacterium arenae</name>
    <dbReference type="NCBI Taxonomy" id="1280598"/>
    <lineage>
        <taxon>Bacteria</taxon>
        <taxon>Pseudomonadati</taxon>
        <taxon>Bacteroidota</taxon>
        <taxon>Sphingobacteriia</taxon>
        <taxon>Sphingobacteriales</taxon>
        <taxon>Sphingobacteriaceae</taxon>
        <taxon>Sphingobacterium</taxon>
    </lineage>
</organism>
<dbReference type="Pfam" id="PF02687">
    <property type="entry name" value="FtsX"/>
    <property type="match status" value="2"/>
</dbReference>
<dbReference type="Pfam" id="PF12704">
    <property type="entry name" value="MacB_PCD"/>
    <property type="match status" value="1"/>
</dbReference>
<dbReference type="InterPro" id="IPR050250">
    <property type="entry name" value="Macrolide_Exporter_MacB"/>
</dbReference>
<feature type="transmembrane region" description="Helical" evidence="6">
    <location>
        <begin position="335"/>
        <end position="362"/>
    </location>
</feature>
<feature type="domain" description="ABC3 transporter permease C-terminal" evidence="7">
    <location>
        <begin position="676"/>
        <end position="790"/>
    </location>
</feature>
<evidence type="ECO:0000313" key="9">
    <source>
        <dbReference type="EMBL" id="MBD1427213.1"/>
    </source>
</evidence>
<keyword evidence="5 6" id="KW-0472">Membrane</keyword>
<feature type="domain" description="ABC3 transporter permease C-terminal" evidence="7">
    <location>
        <begin position="293"/>
        <end position="407"/>
    </location>
</feature>
<evidence type="ECO:0000256" key="2">
    <source>
        <dbReference type="ARBA" id="ARBA00022475"/>
    </source>
</evidence>
<gene>
    <name evidence="9" type="ORF">H8B17_16650</name>
</gene>
<evidence type="ECO:0000256" key="5">
    <source>
        <dbReference type="ARBA" id="ARBA00023136"/>
    </source>
</evidence>
<reference evidence="9 10" key="1">
    <citation type="submission" date="2020-08" db="EMBL/GenBank/DDBJ databases">
        <title>Sphingobacterium sp. DN00404 isolated from aquaculture water.</title>
        <authorList>
            <person name="Zhang M."/>
        </authorList>
    </citation>
    <scope>NUCLEOTIDE SEQUENCE [LARGE SCALE GENOMIC DNA]</scope>
    <source>
        <strain evidence="9 10">KCTC 32294</strain>
    </source>
</reference>
<dbReference type="Proteomes" id="UP000606494">
    <property type="component" value="Unassembled WGS sequence"/>
</dbReference>